<keyword evidence="3 5" id="KW-0808">Transferase</keyword>
<comment type="catalytic activity">
    <reaction evidence="5">
        <text>L-methionyl-tRNA(fMet) + (6R)-10-formyltetrahydrofolate = N-formyl-L-methionyl-tRNA(fMet) + (6S)-5,6,7,8-tetrahydrofolate + H(+)</text>
        <dbReference type="Rhea" id="RHEA:24380"/>
        <dbReference type="Rhea" id="RHEA-COMP:9952"/>
        <dbReference type="Rhea" id="RHEA-COMP:9953"/>
        <dbReference type="ChEBI" id="CHEBI:15378"/>
        <dbReference type="ChEBI" id="CHEBI:57453"/>
        <dbReference type="ChEBI" id="CHEBI:78530"/>
        <dbReference type="ChEBI" id="CHEBI:78844"/>
        <dbReference type="ChEBI" id="CHEBI:195366"/>
        <dbReference type="EC" id="2.1.2.9"/>
    </reaction>
</comment>
<gene>
    <name evidence="5 8" type="primary">fmt</name>
    <name evidence="8" type="ORF">KC685_02130</name>
</gene>
<feature type="domain" description="Formyl transferase N-terminal" evidence="6">
    <location>
        <begin position="25"/>
        <end position="173"/>
    </location>
</feature>
<evidence type="ECO:0000313" key="8">
    <source>
        <dbReference type="EMBL" id="MCA9376697.1"/>
    </source>
</evidence>
<dbReference type="InterPro" id="IPR002376">
    <property type="entry name" value="Formyl_transf_N"/>
</dbReference>
<reference evidence="8" key="2">
    <citation type="journal article" date="2021" name="Microbiome">
        <title>Successional dynamics and alternative stable states in a saline activated sludge microbial community over 9 years.</title>
        <authorList>
            <person name="Wang Y."/>
            <person name="Ye J."/>
            <person name="Ju F."/>
            <person name="Liu L."/>
            <person name="Boyd J.A."/>
            <person name="Deng Y."/>
            <person name="Parks D.H."/>
            <person name="Jiang X."/>
            <person name="Yin X."/>
            <person name="Woodcroft B.J."/>
            <person name="Tyson G.W."/>
            <person name="Hugenholtz P."/>
            <person name="Polz M.F."/>
            <person name="Zhang T."/>
        </authorList>
    </citation>
    <scope>NUCLEOTIDE SEQUENCE</scope>
    <source>
        <strain evidence="8">HKST-UBA17</strain>
    </source>
</reference>
<dbReference type="PANTHER" id="PTHR11138">
    <property type="entry name" value="METHIONYL-TRNA FORMYLTRANSFERASE"/>
    <property type="match status" value="1"/>
</dbReference>
<dbReference type="InterPro" id="IPR044135">
    <property type="entry name" value="Met-tRNA-FMT_C"/>
</dbReference>
<dbReference type="Pfam" id="PF00551">
    <property type="entry name" value="Formyl_trans_N"/>
    <property type="match status" value="1"/>
</dbReference>
<proteinExistence type="inferred from homology"/>
<dbReference type="InterPro" id="IPR005793">
    <property type="entry name" value="Formyl_trans_C"/>
</dbReference>
<organism evidence="8 9">
    <name type="scientific">Candidatus Dojkabacteria bacterium</name>
    <dbReference type="NCBI Taxonomy" id="2099670"/>
    <lineage>
        <taxon>Bacteria</taxon>
        <taxon>Candidatus Dojkabacteria</taxon>
    </lineage>
</organism>
<accession>A0A955KWK3</accession>
<feature type="binding site" evidence="5">
    <location>
        <begin position="110"/>
        <end position="113"/>
    </location>
    <ligand>
        <name>(6S)-5,6,7,8-tetrahydrofolate</name>
        <dbReference type="ChEBI" id="CHEBI:57453"/>
    </ligand>
</feature>
<dbReference type="Gene3D" id="3.40.50.12230">
    <property type="match status" value="1"/>
</dbReference>
<evidence type="ECO:0000256" key="2">
    <source>
        <dbReference type="ARBA" id="ARBA00012261"/>
    </source>
</evidence>
<evidence type="ECO:0000313" key="9">
    <source>
        <dbReference type="Proteomes" id="UP000741282"/>
    </source>
</evidence>
<dbReference type="GO" id="GO:0004479">
    <property type="term" value="F:methionyl-tRNA formyltransferase activity"/>
    <property type="evidence" value="ECO:0007669"/>
    <property type="project" value="UniProtKB-UniRule"/>
</dbReference>
<name>A0A955KWK3_9BACT</name>
<protein>
    <recommendedName>
        <fullName evidence="2 5">Methionyl-tRNA formyltransferase</fullName>
        <ecNumber evidence="2 5">2.1.2.9</ecNumber>
    </recommendedName>
</protein>
<reference evidence="8" key="1">
    <citation type="submission" date="2020-04" db="EMBL/GenBank/DDBJ databases">
        <authorList>
            <person name="Zhang T."/>
        </authorList>
    </citation>
    <scope>NUCLEOTIDE SEQUENCE</scope>
    <source>
        <strain evidence="8">HKST-UBA17</strain>
    </source>
</reference>
<dbReference type="PANTHER" id="PTHR11138:SF5">
    <property type="entry name" value="METHIONYL-TRNA FORMYLTRANSFERASE, MITOCHONDRIAL"/>
    <property type="match status" value="1"/>
</dbReference>
<dbReference type="HAMAP" id="MF_00182">
    <property type="entry name" value="Formyl_trans"/>
    <property type="match status" value="1"/>
</dbReference>
<dbReference type="InterPro" id="IPR041711">
    <property type="entry name" value="Met-tRNA-FMT_N"/>
</dbReference>
<dbReference type="InterPro" id="IPR036477">
    <property type="entry name" value="Formyl_transf_N_sf"/>
</dbReference>
<dbReference type="EMBL" id="JAGQLN010000006">
    <property type="protein sequence ID" value="MCA9376697.1"/>
    <property type="molecule type" value="Genomic_DNA"/>
</dbReference>
<comment type="caution">
    <text evidence="8">The sequence shown here is derived from an EMBL/GenBank/DDBJ whole genome shotgun (WGS) entry which is preliminary data.</text>
</comment>
<dbReference type="SUPFAM" id="SSF50486">
    <property type="entry name" value="FMT C-terminal domain-like"/>
    <property type="match status" value="1"/>
</dbReference>
<dbReference type="EC" id="2.1.2.9" evidence="2 5"/>
<dbReference type="AlphaFoldDB" id="A0A955KWK3"/>
<evidence type="ECO:0000259" key="6">
    <source>
        <dbReference type="Pfam" id="PF00551"/>
    </source>
</evidence>
<comment type="similarity">
    <text evidence="1 5">Belongs to the Fmt family.</text>
</comment>
<dbReference type="Pfam" id="PF02911">
    <property type="entry name" value="Formyl_trans_C"/>
    <property type="match status" value="1"/>
</dbReference>
<sequence>MIRTLFLGSNWEALATFRTLIDDDRFEIVGLITQPDKPIGRKKIIEPTEIKKFAQANHIKVFHTENEKKNYLQALDIFKPDLVVCKSFGELIPEEFINYPKYSTINVHYSLLPKFRGAVPIQKAILEGEQVTGITYVEMVKELDAGGILKQFKEPIKSDDTNQSLRERLVKITTETIGDILESWVNGEIITTPQNDAEATYCWQKDISKDNAFVDLTKDDPILAERMIRALVPWPVAWTDHNGSRLKIFKAHILEIKLDISPGEFKLYEGSLIVGSTVQDKVLRLDEVQPEGKKVMKGDEYARGQHILRV</sequence>
<evidence type="ECO:0000256" key="1">
    <source>
        <dbReference type="ARBA" id="ARBA00010699"/>
    </source>
</evidence>
<evidence type="ECO:0000256" key="3">
    <source>
        <dbReference type="ARBA" id="ARBA00022679"/>
    </source>
</evidence>
<dbReference type="CDD" id="cd08646">
    <property type="entry name" value="FMT_core_Met-tRNA-FMT_N"/>
    <property type="match status" value="1"/>
</dbReference>
<keyword evidence="4 5" id="KW-0648">Protein biosynthesis</keyword>
<comment type="function">
    <text evidence="5">Attaches a formyl group to the free amino group of methionyl-tRNA(fMet). The formyl group appears to play a dual role in the initiator identity of N-formylmethionyl-tRNA by promoting its recognition by IF2 and preventing the misappropriation of this tRNA by the elongation apparatus.</text>
</comment>
<dbReference type="GO" id="GO:0005829">
    <property type="term" value="C:cytosol"/>
    <property type="evidence" value="ECO:0007669"/>
    <property type="project" value="TreeGrafter"/>
</dbReference>
<dbReference type="SUPFAM" id="SSF53328">
    <property type="entry name" value="Formyltransferase"/>
    <property type="match status" value="1"/>
</dbReference>
<dbReference type="Proteomes" id="UP000741282">
    <property type="component" value="Unassembled WGS sequence"/>
</dbReference>
<dbReference type="InterPro" id="IPR011034">
    <property type="entry name" value="Formyl_transferase-like_C_sf"/>
</dbReference>
<feature type="domain" description="Formyl transferase C-terminal" evidence="7">
    <location>
        <begin position="207"/>
        <end position="305"/>
    </location>
</feature>
<evidence type="ECO:0000256" key="5">
    <source>
        <dbReference type="HAMAP-Rule" id="MF_00182"/>
    </source>
</evidence>
<dbReference type="InterPro" id="IPR005794">
    <property type="entry name" value="Fmt"/>
</dbReference>
<evidence type="ECO:0000259" key="7">
    <source>
        <dbReference type="Pfam" id="PF02911"/>
    </source>
</evidence>
<dbReference type="CDD" id="cd08704">
    <property type="entry name" value="Met_tRNA_FMT_C"/>
    <property type="match status" value="1"/>
</dbReference>
<evidence type="ECO:0000256" key="4">
    <source>
        <dbReference type="ARBA" id="ARBA00022917"/>
    </source>
</evidence>
<dbReference type="NCBIfam" id="TIGR00460">
    <property type="entry name" value="fmt"/>
    <property type="match status" value="1"/>
</dbReference>